<evidence type="ECO:0000256" key="1">
    <source>
        <dbReference type="ARBA" id="ARBA00023125"/>
    </source>
</evidence>
<keyword evidence="1 2" id="KW-0238">DNA-binding</keyword>
<dbReference type="PATRIC" id="fig|480391.4.peg.657"/>
<evidence type="ECO:0000259" key="3">
    <source>
        <dbReference type="PROSITE" id="PS50977"/>
    </source>
</evidence>
<dbReference type="PANTHER" id="PTHR43479:SF11">
    <property type="entry name" value="ACREF_ENVCD OPERON REPRESSOR-RELATED"/>
    <property type="match status" value="1"/>
</dbReference>
<protein>
    <submittedName>
        <fullName evidence="4">Transcriptional regulator</fullName>
    </submittedName>
</protein>
<dbReference type="OrthoDB" id="9810250at2"/>
<dbReference type="Pfam" id="PF00440">
    <property type="entry name" value="TetR_N"/>
    <property type="match status" value="1"/>
</dbReference>
<sequence length="170" mass="20086">MIVAENTKQKIVDALFELLADKELGVISVSNICKTASVSRMSYYRSFKSKDQIIDYQIDQIFQEFFNYLMRKPNHDISAFLDAFFTICRKNQHYIQAILKANLHDRLYDKVHFYLKDLIDKGIFKLRTESPDMWISFVAGGLHQMIVSWMNEGLKESNEEIVMLTRRFLR</sequence>
<dbReference type="EMBL" id="JQCQ01000002">
    <property type="protein sequence ID" value="KRO26188.1"/>
    <property type="molecule type" value="Genomic_DNA"/>
</dbReference>
<organism evidence="4 5">
    <name type="scientific">Pediococcus argentinicus</name>
    <dbReference type="NCBI Taxonomy" id="480391"/>
    <lineage>
        <taxon>Bacteria</taxon>
        <taxon>Bacillati</taxon>
        <taxon>Bacillota</taxon>
        <taxon>Bacilli</taxon>
        <taxon>Lactobacillales</taxon>
        <taxon>Lactobacillaceae</taxon>
        <taxon>Pediococcus</taxon>
    </lineage>
</organism>
<dbReference type="InterPro" id="IPR009057">
    <property type="entry name" value="Homeodomain-like_sf"/>
</dbReference>
<dbReference type="Pfam" id="PF14278">
    <property type="entry name" value="TetR_C_8"/>
    <property type="match status" value="1"/>
</dbReference>
<reference evidence="4 5" key="1">
    <citation type="journal article" date="2015" name="Genome Announc.">
        <title>Expanding the biotechnology potential of lactobacilli through comparative genomics of 213 strains and associated genera.</title>
        <authorList>
            <person name="Sun Z."/>
            <person name="Harris H.M."/>
            <person name="McCann A."/>
            <person name="Guo C."/>
            <person name="Argimon S."/>
            <person name="Zhang W."/>
            <person name="Yang X."/>
            <person name="Jeffery I.B."/>
            <person name="Cooney J.C."/>
            <person name="Kagawa T.F."/>
            <person name="Liu W."/>
            <person name="Song Y."/>
            <person name="Salvetti E."/>
            <person name="Wrobel A."/>
            <person name="Rasinkangas P."/>
            <person name="Parkhill J."/>
            <person name="Rea M.C."/>
            <person name="O'Sullivan O."/>
            <person name="Ritari J."/>
            <person name="Douillard F.P."/>
            <person name="Paul Ross R."/>
            <person name="Yang R."/>
            <person name="Briner A.E."/>
            <person name="Felis G.E."/>
            <person name="de Vos W.M."/>
            <person name="Barrangou R."/>
            <person name="Klaenhammer T.R."/>
            <person name="Caufield P.W."/>
            <person name="Cui Y."/>
            <person name="Zhang H."/>
            <person name="O'Toole P.W."/>
        </authorList>
    </citation>
    <scope>NUCLEOTIDE SEQUENCE [LARGE SCALE GENOMIC DNA]</scope>
    <source>
        <strain evidence="4 5">DSM 23026</strain>
    </source>
</reference>
<dbReference type="Gene3D" id="1.10.357.10">
    <property type="entry name" value="Tetracycline Repressor, domain 2"/>
    <property type="match status" value="1"/>
</dbReference>
<gene>
    <name evidence="4" type="ORF">IV88_GL000648</name>
</gene>
<evidence type="ECO:0000256" key="2">
    <source>
        <dbReference type="PROSITE-ProRule" id="PRU00335"/>
    </source>
</evidence>
<proteinExistence type="predicted"/>
<name>A0A0R2NLH5_9LACO</name>
<dbReference type="PANTHER" id="PTHR43479">
    <property type="entry name" value="ACREF/ENVCD OPERON REPRESSOR-RELATED"/>
    <property type="match status" value="1"/>
</dbReference>
<feature type="domain" description="HTH tetR-type" evidence="3">
    <location>
        <begin position="5"/>
        <end position="65"/>
    </location>
</feature>
<keyword evidence="5" id="KW-1185">Reference proteome</keyword>
<evidence type="ECO:0000313" key="4">
    <source>
        <dbReference type="EMBL" id="KRO26188.1"/>
    </source>
</evidence>
<dbReference type="InterPro" id="IPR001647">
    <property type="entry name" value="HTH_TetR"/>
</dbReference>
<evidence type="ECO:0000313" key="5">
    <source>
        <dbReference type="Proteomes" id="UP000051249"/>
    </source>
</evidence>
<feature type="DNA-binding region" description="H-T-H motif" evidence="2">
    <location>
        <begin position="28"/>
        <end position="47"/>
    </location>
</feature>
<dbReference type="SUPFAM" id="SSF46689">
    <property type="entry name" value="Homeodomain-like"/>
    <property type="match status" value="1"/>
</dbReference>
<comment type="caution">
    <text evidence="4">The sequence shown here is derived from an EMBL/GenBank/DDBJ whole genome shotgun (WGS) entry which is preliminary data.</text>
</comment>
<dbReference type="InterPro" id="IPR039532">
    <property type="entry name" value="TetR_C_Firmicutes"/>
</dbReference>
<dbReference type="GO" id="GO:0003677">
    <property type="term" value="F:DNA binding"/>
    <property type="evidence" value="ECO:0007669"/>
    <property type="project" value="UniProtKB-UniRule"/>
</dbReference>
<dbReference type="InterPro" id="IPR050624">
    <property type="entry name" value="HTH-type_Tx_Regulator"/>
</dbReference>
<accession>A0A0R2NLH5</accession>
<dbReference type="AlphaFoldDB" id="A0A0R2NLH5"/>
<dbReference type="Proteomes" id="UP000051249">
    <property type="component" value="Unassembled WGS sequence"/>
</dbReference>
<dbReference type="PROSITE" id="PS50977">
    <property type="entry name" value="HTH_TETR_2"/>
    <property type="match status" value="1"/>
</dbReference>